<evidence type="ECO:0000256" key="1">
    <source>
        <dbReference type="SAM" id="MobiDB-lite"/>
    </source>
</evidence>
<feature type="transmembrane region" description="Helical" evidence="2">
    <location>
        <begin position="9"/>
        <end position="30"/>
    </location>
</feature>
<organism evidence="3 4">
    <name type="scientific">Halogeometricum borinquense</name>
    <dbReference type="NCBI Taxonomy" id="60847"/>
    <lineage>
        <taxon>Archaea</taxon>
        <taxon>Methanobacteriati</taxon>
        <taxon>Methanobacteriota</taxon>
        <taxon>Stenosarchaea group</taxon>
        <taxon>Halobacteria</taxon>
        <taxon>Halobacteriales</taxon>
        <taxon>Haloferacaceae</taxon>
        <taxon>Halogeometricum</taxon>
    </lineage>
</organism>
<keyword evidence="2" id="KW-0472">Membrane</keyword>
<feature type="region of interest" description="Disordered" evidence="1">
    <location>
        <begin position="367"/>
        <end position="435"/>
    </location>
</feature>
<dbReference type="InterPro" id="IPR013783">
    <property type="entry name" value="Ig-like_fold"/>
</dbReference>
<dbReference type="GeneID" id="44080481"/>
<dbReference type="Proteomes" id="UP000465846">
    <property type="component" value="Chromosome"/>
</dbReference>
<evidence type="ECO:0000313" key="3">
    <source>
        <dbReference type="EMBL" id="QIB75252.1"/>
    </source>
</evidence>
<dbReference type="AlphaFoldDB" id="A0A6C0UIC1"/>
<feature type="compositionally biased region" description="Low complexity" evidence="1">
    <location>
        <begin position="501"/>
        <end position="512"/>
    </location>
</feature>
<sequence length="593" mass="62539">MEFGGDDRAVAVQIGAVLLLGFIVISLSMYQATVVPQENEQVEFRHNQRVVGDMQQVRNAILQTAATGTSAPTTVELGTQYPARTVFVNPSPPGGSLATSSLGNVSIRNAVADDPATDKPDYPETDDFWNGETRNYSTNALAYQSSYNRYQNAPTTIYENGVLYNRFGEDSDANTVAVTDQSLVSGRRISLVTLSGQLSRGGSGTLSVDPQAVSQSTRTVTVSQDPSRPGNVSIVVPTRLDASAWRSLLDETDQLDGTGNESNDKYVHAVTDAGTNAVELVFEENATYELRLAAVRVGSSGTTTAPAYLTSAEGVDYPYTGQKDPFVVEVRDRYNNPIGTQVEASADRGTVPNGTVEAPGQYRYVYEAPADAGDDTVNVSYRDVSRPGFDQSNPEDLQYAVEVQASGGGSGGDDGGDDGDGGGDDGGDGNGPLSVVEGSGLAKANQGSTSGVQFKLSNDGSNNIEITGVSVDSTTESSVRKLHETNGGQGDGQYEAYFDANSDSQNSPQSNDGWYEAGDGNNDEYTIGSGTVSLTSQATLGASERATVYLYQFQNNGGSGKDMAAEDVTVTIEYDSDGTSYSETFTVTATDPY</sequence>
<name>A0A6C0UIC1_9EURY</name>
<evidence type="ECO:0000256" key="2">
    <source>
        <dbReference type="SAM" id="Phobius"/>
    </source>
</evidence>
<feature type="region of interest" description="Disordered" evidence="1">
    <location>
        <begin position="469"/>
        <end position="522"/>
    </location>
</feature>
<dbReference type="Gene3D" id="2.60.40.10">
    <property type="entry name" value="Immunoglobulins"/>
    <property type="match status" value="1"/>
</dbReference>
<dbReference type="EMBL" id="CP048739">
    <property type="protein sequence ID" value="QIB75252.1"/>
    <property type="molecule type" value="Genomic_DNA"/>
</dbReference>
<proteinExistence type="predicted"/>
<evidence type="ECO:0000313" key="4">
    <source>
        <dbReference type="Proteomes" id="UP000465846"/>
    </source>
</evidence>
<protein>
    <submittedName>
        <fullName evidence="3">Uncharacterized protein</fullName>
    </submittedName>
</protein>
<feature type="compositionally biased region" description="Acidic residues" evidence="1">
    <location>
        <begin position="414"/>
        <end position="427"/>
    </location>
</feature>
<keyword evidence="2" id="KW-1133">Transmembrane helix</keyword>
<reference evidence="3 4" key="1">
    <citation type="submission" date="2020-02" db="EMBL/GenBank/DDBJ databases">
        <title>Whole genome sequence of Halogeometricum borinquense strain wsp4.</title>
        <authorList>
            <person name="Verma D.K."/>
            <person name="Gopal K."/>
            <person name="Prasad E.S."/>
        </authorList>
    </citation>
    <scope>NUCLEOTIDE SEQUENCE [LARGE SCALE GENOMIC DNA]</scope>
    <source>
        <strain evidence="4">wsp4</strain>
    </source>
</reference>
<gene>
    <name evidence="3" type="ORF">G3I44_13730</name>
</gene>
<keyword evidence="2" id="KW-0812">Transmembrane</keyword>
<accession>A0A6C0UIC1</accession>
<dbReference type="RefSeq" id="WP_163487043.1">
    <property type="nucleotide sequence ID" value="NZ_CP048739.1"/>
</dbReference>